<dbReference type="PANTHER" id="PTHR23121:SF9">
    <property type="entry name" value="SODIUM-DEPENDENT GLUCOSE TRANSPORTER 1"/>
    <property type="match status" value="1"/>
</dbReference>
<evidence type="ECO:0000256" key="4">
    <source>
        <dbReference type="SAM" id="Phobius"/>
    </source>
</evidence>
<sequence>MEDGPSSLFSQASRPKKYLATAGLIYCCFSMGIANSFLNPTVLDFSHKLDESVDRVSIVFTVLTAACLVGALFSGIASICIPRPARAMLSLGLMTIPLFTIPYVESLMMLYVHAAIVGFGAGGLDAAQAAWIIDIWRHEAAPFILSLHFAYSAGTLIPPLILGPYLTEEEDKACNETTITISTSTSTELPYESKLQVPFTIGASIACISIVIQTFIYIFVFRQCKSANSNQNTKNGEKNEVEEVETEETSKVAATATEATFSSDLKRTILLATLCCCVISFYQGLELTTSQFIPTFAHFSKVCLSEKESARIAFGLQMGFASGRLLGIFLVLKIAPHFILAGNFLLLLGCNIILLVWAGSNVTWLWVGSVGIGLGMSTVYPAMYAYIEKYLFVTDRMTSTVVVCAGLVSAIYPIVVGNSVENNPEMLTYVNFLSLFMCGVAFLVLFYVTHVRASRIQKSENEKIQ</sequence>
<proteinExistence type="predicted"/>
<keyword evidence="1 4" id="KW-0812">Transmembrane</keyword>
<feature type="transmembrane region" description="Helical" evidence="4">
    <location>
        <begin position="312"/>
        <end position="332"/>
    </location>
</feature>
<dbReference type="OrthoDB" id="413079at2759"/>
<dbReference type="GO" id="GO:0022857">
    <property type="term" value="F:transmembrane transporter activity"/>
    <property type="evidence" value="ECO:0007669"/>
    <property type="project" value="InterPro"/>
</dbReference>
<keyword evidence="6" id="KW-1185">Reference proteome</keyword>
<accession>A0A8J2P981</accession>
<evidence type="ECO:0000313" key="5">
    <source>
        <dbReference type="EMBL" id="CAG7786313.1"/>
    </source>
</evidence>
<feature type="transmembrane region" description="Helical" evidence="4">
    <location>
        <begin position="399"/>
        <end position="420"/>
    </location>
</feature>
<dbReference type="InterPro" id="IPR011701">
    <property type="entry name" value="MFS"/>
</dbReference>
<evidence type="ECO:0008006" key="7">
    <source>
        <dbReference type="Google" id="ProtNLM"/>
    </source>
</evidence>
<feature type="transmembrane region" description="Helical" evidence="4">
    <location>
        <begin position="87"/>
        <end position="104"/>
    </location>
</feature>
<evidence type="ECO:0000256" key="1">
    <source>
        <dbReference type="ARBA" id="ARBA00022692"/>
    </source>
</evidence>
<organism evidence="5 6">
    <name type="scientific">Allacma fusca</name>
    <dbReference type="NCBI Taxonomy" id="39272"/>
    <lineage>
        <taxon>Eukaryota</taxon>
        <taxon>Metazoa</taxon>
        <taxon>Ecdysozoa</taxon>
        <taxon>Arthropoda</taxon>
        <taxon>Hexapoda</taxon>
        <taxon>Collembola</taxon>
        <taxon>Symphypleona</taxon>
        <taxon>Sminthuridae</taxon>
        <taxon>Allacma</taxon>
    </lineage>
</organism>
<feature type="transmembrane region" description="Helical" evidence="4">
    <location>
        <begin position="426"/>
        <end position="448"/>
    </location>
</feature>
<dbReference type="AlphaFoldDB" id="A0A8J2P981"/>
<feature type="transmembrane region" description="Helical" evidence="4">
    <location>
        <begin position="268"/>
        <end position="285"/>
    </location>
</feature>
<name>A0A8J2P981_9HEXA</name>
<reference evidence="5" key="1">
    <citation type="submission" date="2021-06" db="EMBL/GenBank/DDBJ databases">
        <authorList>
            <person name="Hodson N. C."/>
            <person name="Mongue J. A."/>
            <person name="Jaron S. K."/>
        </authorList>
    </citation>
    <scope>NUCLEOTIDE SEQUENCE</scope>
</reference>
<dbReference type="PANTHER" id="PTHR23121">
    <property type="entry name" value="SODIUM-DEPENDENT GLUCOSE TRANSPORTER 1"/>
    <property type="match status" value="1"/>
</dbReference>
<keyword evidence="2 4" id="KW-1133">Transmembrane helix</keyword>
<feature type="transmembrane region" description="Helical" evidence="4">
    <location>
        <begin position="339"/>
        <end position="358"/>
    </location>
</feature>
<evidence type="ECO:0000256" key="2">
    <source>
        <dbReference type="ARBA" id="ARBA00022989"/>
    </source>
</evidence>
<evidence type="ECO:0000313" key="6">
    <source>
        <dbReference type="Proteomes" id="UP000708208"/>
    </source>
</evidence>
<dbReference type="Proteomes" id="UP000708208">
    <property type="component" value="Unassembled WGS sequence"/>
</dbReference>
<feature type="transmembrane region" description="Helical" evidence="4">
    <location>
        <begin position="58"/>
        <end position="80"/>
    </location>
</feature>
<dbReference type="EMBL" id="CAJVCH010315021">
    <property type="protein sequence ID" value="CAG7786313.1"/>
    <property type="molecule type" value="Genomic_DNA"/>
</dbReference>
<dbReference type="Pfam" id="PF07690">
    <property type="entry name" value="MFS_1"/>
    <property type="match status" value="1"/>
</dbReference>
<feature type="transmembrane region" description="Helical" evidence="4">
    <location>
        <begin position="140"/>
        <end position="162"/>
    </location>
</feature>
<protein>
    <recommendedName>
        <fullName evidence="7">Sodium-dependent glucose transporter 1</fullName>
    </recommendedName>
</protein>
<feature type="transmembrane region" description="Helical" evidence="4">
    <location>
        <begin position="110"/>
        <end position="133"/>
    </location>
</feature>
<feature type="transmembrane region" description="Helical" evidence="4">
    <location>
        <begin position="18"/>
        <end position="38"/>
    </location>
</feature>
<comment type="caution">
    <text evidence="5">The sequence shown here is derived from an EMBL/GenBank/DDBJ whole genome shotgun (WGS) entry which is preliminary data.</text>
</comment>
<feature type="transmembrane region" description="Helical" evidence="4">
    <location>
        <begin position="199"/>
        <end position="220"/>
    </location>
</feature>
<gene>
    <name evidence="5" type="ORF">AFUS01_LOCUS24887</name>
</gene>
<evidence type="ECO:0000256" key="3">
    <source>
        <dbReference type="ARBA" id="ARBA00023136"/>
    </source>
</evidence>
<keyword evidence="3 4" id="KW-0472">Membrane</keyword>
<feature type="transmembrane region" description="Helical" evidence="4">
    <location>
        <begin position="364"/>
        <end position="387"/>
    </location>
</feature>